<organism evidence="2">
    <name type="scientific">viral metagenome</name>
    <dbReference type="NCBI Taxonomy" id="1070528"/>
    <lineage>
        <taxon>unclassified sequences</taxon>
        <taxon>metagenomes</taxon>
        <taxon>organismal metagenomes</taxon>
    </lineage>
</organism>
<dbReference type="Pfam" id="PF02201">
    <property type="entry name" value="SWIB"/>
    <property type="match status" value="1"/>
</dbReference>
<dbReference type="Gene3D" id="1.10.245.10">
    <property type="entry name" value="SWIB/MDM2 domain"/>
    <property type="match status" value="1"/>
</dbReference>
<proteinExistence type="predicted"/>
<feature type="domain" description="DM2" evidence="1">
    <location>
        <begin position="138"/>
        <end position="221"/>
    </location>
</feature>
<name>A0A6C0DL11_9ZZZZ</name>
<dbReference type="AlphaFoldDB" id="A0A6C0DL11"/>
<dbReference type="InterPro" id="IPR003121">
    <property type="entry name" value="SWIB_MDM2_domain"/>
</dbReference>
<dbReference type="SUPFAM" id="SSF47592">
    <property type="entry name" value="SWIB/MDM2 domain"/>
    <property type="match status" value="1"/>
</dbReference>
<dbReference type="SMART" id="SM00151">
    <property type="entry name" value="SWIB"/>
    <property type="match status" value="1"/>
</dbReference>
<dbReference type="PROSITE" id="PS51925">
    <property type="entry name" value="SWIB_MDM2"/>
    <property type="match status" value="1"/>
</dbReference>
<protein>
    <recommendedName>
        <fullName evidence="1">DM2 domain-containing protein</fullName>
    </recommendedName>
</protein>
<dbReference type="CDD" id="cd10567">
    <property type="entry name" value="SWIB-MDM2_like"/>
    <property type="match status" value="1"/>
</dbReference>
<reference evidence="2" key="1">
    <citation type="journal article" date="2020" name="Nature">
        <title>Giant virus diversity and host interactions through global metagenomics.</title>
        <authorList>
            <person name="Schulz F."/>
            <person name="Roux S."/>
            <person name="Paez-Espino D."/>
            <person name="Jungbluth S."/>
            <person name="Walsh D.A."/>
            <person name="Denef V.J."/>
            <person name="McMahon K.D."/>
            <person name="Konstantinidis K.T."/>
            <person name="Eloe-Fadrosh E.A."/>
            <person name="Kyrpides N.C."/>
            <person name="Woyke T."/>
        </authorList>
    </citation>
    <scope>NUCLEOTIDE SEQUENCE</scope>
    <source>
        <strain evidence="2">GVMAG-M-3300023174-24</strain>
    </source>
</reference>
<accession>A0A6C0DL11</accession>
<dbReference type="PANTHER" id="PTHR13844">
    <property type="entry name" value="SWI/SNF-RELATED MATRIX-ASSOCIATED ACTIN-DEPENDENT REGULATOR OF CHROMATIN SUBFAMILY D"/>
    <property type="match status" value="1"/>
</dbReference>
<dbReference type="InterPro" id="IPR019835">
    <property type="entry name" value="SWIB_domain"/>
</dbReference>
<evidence type="ECO:0000313" key="2">
    <source>
        <dbReference type="EMBL" id="QHT17121.1"/>
    </source>
</evidence>
<dbReference type="InterPro" id="IPR036885">
    <property type="entry name" value="SWIB_MDM2_dom_sf"/>
</dbReference>
<sequence length="221" mass="25980">MSCQSVYQLKLDYEANPIDIEKESPERIAIREFVQNQAMYIFGMHQAEHILNAIVDGFFLFNLRKDKYMLKSKDELLQYCKDENVTLQEKLYFWDIFLYNQRPEFLSYDEHEYIRSCGDLDGYTPPPPPPSYERGPSGFIKPTLISNELAEFLGKAIGTEMARTEVSKEINAYIAAHGLQDRQNGRRINPDEKLRKLLRLSEGDELTYFNLQKYMKPHFIK</sequence>
<dbReference type="EMBL" id="MN739631">
    <property type="protein sequence ID" value="QHT17121.1"/>
    <property type="molecule type" value="Genomic_DNA"/>
</dbReference>
<evidence type="ECO:0000259" key="1">
    <source>
        <dbReference type="PROSITE" id="PS51925"/>
    </source>
</evidence>